<dbReference type="RefSeq" id="WP_119009657.1">
    <property type="nucleotide sequence ID" value="NZ_BJXK01000002.1"/>
</dbReference>
<dbReference type="EMBL" id="BJXK01000002">
    <property type="protein sequence ID" value="GEM78364.1"/>
    <property type="molecule type" value="Genomic_DNA"/>
</dbReference>
<dbReference type="Pfam" id="PF16537">
    <property type="entry name" value="T2SSB"/>
    <property type="match status" value="1"/>
</dbReference>
<dbReference type="Proteomes" id="UP000321113">
    <property type="component" value="Unassembled WGS sequence"/>
</dbReference>
<proteinExistence type="predicted"/>
<dbReference type="AlphaFoldDB" id="A0A511QM11"/>
<protein>
    <recommendedName>
        <fullName evidence="1">Type II secretion system protein GspB C-terminal domain-containing protein</fullName>
    </recommendedName>
</protein>
<feature type="domain" description="Type II secretion system protein GspB C-terminal" evidence="1">
    <location>
        <begin position="209"/>
        <end position="268"/>
    </location>
</feature>
<name>A0A511QM11_9VIBR</name>
<dbReference type="InterPro" id="IPR032389">
    <property type="entry name" value="GspB_C"/>
</dbReference>
<accession>A0A511QM11</accession>
<evidence type="ECO:0000313" key="3">
    <source>
        <dbReference type="Proteomes" id="UP000321113"/>
    </source>
</evidence>
<organism evidence="2 3">
    <name type="scientific">Vibrio superstes NBRC 103154</name>
    <dbReference type="NCBI Taxonomy" id="1219062"/>
    <lineage>
        <taxon>Bacteria</taxon>
        <taxon>Pseudomonadati</taxon>
        <taxon>Pseudomonadota</taxon>
        <taxon>Gammaproteobacteria</taxon>
        <taxon>Vibrionales</taxon>
        <taxon>Vibrionaceae</taxon>
        <taxon>Vibrio</taxon>
    </lineage>
</organism>
<evidence type="ECO:0000259" key="1">
    <source>
        <dbReference type="Pfam" id="PF16537"/>
    </source>
</evidence>
<dbReference type="OrthoDB" id="5432325at2"/>
<reference evidence="2 3" key="1">
    <citation type="submission" date="2019-07" db="EMBL/GenBank/DDBJ databases">
        <title>Whole genome shotgun sequence of Vibrio superstes NBRC 103154.</title>
        <authorList>
            <person name="Hosoyama A."/>
            <person name="Uohara A."/>
            <person name="Ohji S."/>
            <person name="Ichikawa N."/>
        </authorList>
    </citation>
    <scope>NUCLEOTIDE SEQUENCE [LARGE SCALE GENOMIC DNA]</scope>
    <source>
        <strain evidence="2 3">NBRC 103154</strain>
    </source>
</reference>
<sequence length="274" mass="29889">MSQVLKALEQSQKHFEQTSTLTNMSNVTQRTQSGLGKARLMVAIVAGLGLGVAGHAMLANSSLTQGLEESLTPSLSRFIGDDRPIGSEVTRVIEPSLDVAFLPAKAPIALIPLPRIEKQTQVVASSSRPAPQPVMTIDNMPLPEPVRTEGEWSLPELDLSGLSPELASSVASVLENPSSYQVDEINEDELSNVQVVELDKDSERFRGRLPALNLQTHMYASNPKHRWVKVNGSELQEGDSIDGDIKIVEIAPRYIVVEFSGEKIEIPALYDWQG</sequence>
<evidence type="ECO:0000313" key="2">
    <source>
        <dbReference type="EMBL" id="GEM78364.1"/>
    </source>
</evidence>
<dbReference type="GO" id="GO:0015627">
    <property type="term" value="C:type II protein secretion system complex"/>
    <property type="evidence" value="ECO:0007669"/>
    <property type="project" value="InterPro"/>
</dbReference>
<gene>
    <name evidence="2" type="ORF">VSU01S_06090</name>
</gene>
<comment type="caution">
    <text evidence="2">The sequence shown here is derived from an EMBL/GenBank/DDBJ whole genome shotgun (WGS) entry which is preliminary data.</text>
</comment>
<keyword evidence="3" id="KW-1185">Reference proteome</keyword>